<evidence type="ECO:0000313" key="2">
    <source>
        <dbReference type="EMBL" id="QJI04960.1"/>
    </source>
</evidence>
<protein>
    <submittedName>
        <fullName evidence="2">Uncharacterized protein</fullName>
    </submittedName>
</protein>
<gene>
    <name evidence="2" type="ORF">MM415A00125_0053</name>
    <name evidence="1" type="ORF">MM415B00372_0068</name>
</gene>
<reference evidence="2" key="1">
    <citation type="submission" date="2020-03" db="EMBL/GenBank/DDBJ databases">
        <title>The deep terrestrial virosphere.</title>
        <authorList>
            <person name="Holmfeldt K."/>
            <person name="Nilsson E."/>
            <person name="Simone D."/>
            <person name="Lopez-Fernandez M."/>
            <person name="Wu X."/>
            <person name="de Brujin I."/>
            <person name="Lundin D."/>
            <person name="Andersson A."/>
            <person name="Bertilsson S."/>
            <person name="Dopson M."/>
        </authorList>
    </citation>
    <scope>NUCLEOTIDE SEQUENCE</scope>
    <source>
        <strain evidence="2">MM415A00125</strain>
        <strain evidence="1">MM415B00372</strain>
    </source>
</reference>
<proteinExistence type="predicted"/>
<evidence type="ECO:0000313" key="1">
    <source>
        <dbReference type="EMBL" id="QJA65877.1"/>
    </source>
</evidence>
<organism evidence="2">
    <name type="scientific">viral metagenome</name>
    <dbReference type="NCBI Taxonomy" id="1070528"/>
    <lineage>
        <taxon>unclassified sequences</taxon>
        <taxon>metagenomes</taxon>
        <taxon>organismal metagenomes</taxon>
    </lineage>
</organism>
<name>A0A6M3Y3Z5_9ZZZZ</name>
<sequence>MAIPRHFVDAVIKDKGWKPYIKGHWMMLGSKSRGGVIITFKDHEQHEYKCSYKTATEIINSAKVTRQQ</sequence>
<dbReference type="AlphaFoldDB" id="A0A6M3Y3Z5"/>
<dbReference type="EMBL" id="MT141545">
    <property type="protein sequence ID" value="QJA65877.1"/>
    <property type="molecule type" value="Genomic_DNA"/>
</dbReference>
<dbReference type="EMBL" id="MT145192">
    <property type="protein sequence ID" value="QJI04960.1"/>
    <property type="molecule type" value="Genomic_DNA"/>
</dbReference>
<accession>A0A6M3Y3Z5</accession>